<evidence type="ECO:0000259" key="1">
    <source>
        <dbReference type="Pfam" id="PF03432"/>
    </source>
</evidence>
<evidence type="ECO:0000259" key="2">
    <source>
        <dbReference type="Pfam" id="PF22863"/>
    </source>
</evidence>
<dbReference type="Proteomes" id="UP000522333">
    <property type="component" value="Unassembled WGS sequence"/>
</dbReference>
<evidence type="ECO:0000313" key="4">
    <source>
        <dbReference type="Proteomes" id="UP000522333"/>
    </source>
</evidence>
<dbReference type="EMBL" id="JABAFY010000075">
    <property type="protein sequence ID" value="NME53169.1"/>
    <property type="molecule type" value="Genomic_DNA"/>
</dbReference>
<evidence type="ECO:0000313" key="3">
    <source>
        <dbReference type="EMBL" id="NME53169.1"/>
    </source>
</evidence>
<gene>
    <name evidence="3" type="ORF">HF854_11750</name>
</gene>
<dbReference type="InterPro" id="IPR049751">
    <property type="entry name" value="TraI/MobA_relaxases"/>
</dbReference>
<comment type="caution">
    <text evidence="3">The sequence shown here is derived from an EMBL/GenBank/DDBJ whole genome shotgun (WGS) entry which is preliminary data.</text>
</comment>
<dbReference type="RefSeq" id="WP_168936458.1">
    <property type="nucleotide sequence ID" value="NZ_JABAFY010000075.1"/>
</dbReference>
<dbReference type="Pfam" id="PF03432">
    <property type="entry name" value="Relaxase"/>
    <property type="match status" value="1"/>
</dbReference>
<proteinExistence type="predicted"/>
<feature type="domain" description="MobA/VirD2-like nuclease" evidence="1">
    <location>
        <begin position="114"/>
        <end position="233"/>
    </location>
</feature>
<dbReference type="AlphaFoldDB" id="A0A848CJW8"/>
<reference evidence="3 4" key="1">
    <citation type="submission" date="2020-04" db="EMBL/GenBank/DDBJ databases">
        <authorList>
            <person name="Hitch T.C.A."/>
            <person name="Wylensek D."/>
            <person name="Clavel T."/>
        </authorList>
    </citation>
    <scope>NUCLEOTIDE SEQUENCE [LARGE SCALE GENOMIC DNA]</scope>
    <source>
        <strain evidence="3 4">PG-251-APC-1</strain>
    </source>
</reference>
<dbReference type="InterPro" id="IPR054462">
    <property type="entry name" value="TraI_M"/>
</dbReference>
<dbReference type="Pfam" id="PF22863">
    <property type="entry name" value="TraI_middle"/>
    <property type="match status" value="1"/>
</dbReference>
<name>A0A848CJW8_9BACT</name>
<dbReference type="InterPro" id="IPR005094">
    <property type="entry name" value="Endonuclease_MobA/VirD2"/>
</dbReference>
<sequence>MISKHILSAPRNDNYARLANYIAAGHEYSMDIQNEERIYDPQRSVSASQGIAGNRLRQLSECRLASYSQREQKREIADFLPADARPDRRAVDSLRGNENLSKSIMPEKCLISWCAGCWAGDDYDLAVQEVADTQALNRRTGKEKTYHLLVSFHPEDEGKLTPDVFKQIEERFADALGLSEHQRHCGVHVNTENIHMHVAYNLIHPEKLTRVEPWRDYLKRDKLCRELEKEYGLMVDTGREAGKERGLGSKAAAMEAHSGQQSFEGFARQESIAVLASLEQCQSWEDVHQAFATHGLELRRRGAGLVIKDRYGRQMAKASTAHREFSLKKLEGRFGQFQAAKGQFPGSERRYGISPIQKAPDRGELWMEFTQGHEEQKAELESIRQKWRRKRQELAAKPLARTTRAYLRKLSWQYEREEIQATRSRQAGNWLDFLRDKAIRGDETALAILRSRQEVVASERATDQQEVGNSPLAKETKILENAVLLPQRKRCLTSIALMEKIVPGVQASITTHGNIVYRLPQGGKIIDTGRQISFSQEARETALAYMSMKWNVKSRARDNLCETFTLADGTKINLPKGQNFFVQPKKAPQRRNQALER</sequence>
<feature type="domain" description="TraI-like middle" evidence="2">
    <location>
        <begin position="249"/>
        <end position="339"/>
    </location>
</feature>
<accession>A0A848CJW8</accession>
<organism evidence="3 4">
    <name type="scientific">Desulfovibrio piger</name>
    <dbReference type="NCBI Taxonomy" id="901"/>
    <lineage>
        <taxon>Bacteria</taxon>
        <taxon>Pseudomonadati</taxon>
        <taxon>Thermodesulfobacteriota</taxon>
        <taxon>Desulfovibrionia</taxon>
        <taxon>Desulfovibrionales</taxon>
        <taxon>Desulfovibrionaceae</taxon>
        <taxon>Desulfovibrio</taxon>
    </lineage>
</organism>
<dbReference type="NCBIfam" id="NF041893">
    <property type="entry name" value="TraI_MobP_relax"/>
    <property type="match status" value="1"/>
</dbReference>
<protein>
    <submittedName>
        <fullName evidence="3">Relaxase/mobilization nuclease domain-containing protein</fullName>
    </submittedName>
</protein>